<feature type="non-terminal residue" evidence="2">
    <location>
        <position position="1"/>
    </location>
</feature>
<dbReference type="AlphaFoldDB" id="A0A656JRD9"/>
<dbReference type="EMBL" id="AOKF01002583">
    <property type="protein sequence ID" value="EPN47986.1"/>
    <property type="molecule type" value="Genomic_DNA"/>
</dbReference>
<evidence type="ECO:0000313" key="2">
    <source>
        <dbReference type="EMBL" id="EPN47986.1"/>
    </source>
</evidence>
<gene>
    <name evidence="2" type="ORF">A245_30451</name>
</gene>
<name>A0A656JRD9_PSESF</name>
<protein>
    <submittedName>
        <fullName evidence="2">Uncharacterized protein</fullName>
    </submittedName>
</protein>
<accession>A0A656JRD9</accession>
<feature type="compositionally biased region" description="Basic residues" evidence="1">
    <location>
        <begin position="31"/>
        <end position="44"/>
    </location>
</feature>
<dbReference type="Proteomes" id="UP000018849">
    <property type="component" value="Unassembled WGS sequence"/>
</dbReference>
<reference evidence="2 3" key="1">
    <citation type="journal article" date="2013" name="PLoS Pathog.">
        <title>Genomic analysis of the Kiwifruit pathogen Pseudomonas syringae pv. actinidiae provides insight into the origins of an emergent plant disease.</title>
        <authorList>
            <person name="McCann H.C."/>
            <person name="Rikkerink E.H."/>
            <person name="Bertels F."/>
            <person name="Fiers M."/>
            <person name="Lu A."/>
            <person name="Rees-George J."/>
            <person name="Andersen M.T."/>
            <person name="Gleave A.P."/>
            <person name="Haubold B."/>
            <person name="Wohlers M.W."/>
            <person name="Guttman D.S."/>
            <person name="Wang P.W."/>
            <person name="Straub C."/>
            <person name="Vanneste J.L."/>
            <person name="Rainey P.B."/>
            <person name="Templeton M.D."/>
        </authorList>
    </citation>
    <scope>NUCLEOTIDE SEQUENCE [LARGE SCALE GENOMIC DNA]</scope>
    <source>
        <strain evidence="2 3">ICMP 19096</strain>
    </source>
</reference>
<sequence length="44" mass="4924">KPWDKREEAKAAAMARNKQAAKERMDAAKGKGPKPPKRKPVVPR</sequence>
<feature type="region of interest" description="Disordered" evidence="1">
    <location>
        <begin position="1"/>
        <end position="44"/>
    </location>
</feature>
<evidence type="ECO:0000313" key="3">
    <source>
        <dbReference type="Proteomes" id="UP000018849"/>
    </source>
</evidence>
<evidence type="ECO:0000256" key="1">
    <source>
        <dbReference type="SAM" id="MobiDB-lite"/>
    </source>
</evidence>
<proteinExistence type="predicted"/>
<organism evidence="2 3">
    <name type="scientific">Pseudomonas syringae pv. actinidiae ICMP 19096</name>
    <dbReference type="NCBI Taxonomy" id="1194405"/>
    <lineage>
        <taxon>Bacteria</taxon>
        <taxon>Pseudomonadati</taxon>
        <taxon>Pseudomonadota</taxon>
        <taxon>Gammaproteobacteria</taxon>
        <taxon>Pseudomonadales</taxon>
        <taxon>Pseudomonadaceae</taxon>
        <taxon>Pseudomonas</taxon>
        <taxon>Pseudomonas syringae</taxon>
    </lineage>
</organism>
<feature type="compositionally biased region" description="Basic and acidic residues" evidence="1">
    <location>
        <begin position="1"/>
        <end position="10"/>
    </location>
</feature>
<feature type="compositionally biased region" description="Basic and acidic residues" evidence="1">
    <location>
        <begin position="20"/>
        <end position="29"/>
    </location>
</feature>
<comment type="caution">
    <text evidence="2">The sequence shown here is derived from an EMBL/GenBank/DDBJ whole genome shotgun (WGS) entry which is preliminary data.</text>
</comment>